<keyword evidence="1" id="KW-0547">Nucleotide-binding</keyword>
<dbReference type="STRING" id="61595.SAMN05421644_1306"/>
<keyword evidence="5" id="KW-1185">Reference proteome</keyword>
<dbReference type="GO" id="GO:0005524">
    <property type="term" value="F:ATP binding"/>
    <property type="evidence" value="ECO:0007669"/>
    <property type="project" value="UniProtKB-KW"/>
</dbReference>
<dbReference type="Pfam" id="PF10609">
    <property type="entry name" value="ParA"/>
    <property type="match status" value="1"/>
</dbReference>
<feature type="compositionally biased region" description="Basic and acidic residues" evidence="3">
    <location>
        <begin position="1"/>
        <end position="17"/>
    </location>
</feature>
<evidence type="ECO:0000313" key="5">
    <source>
        <dbReference type="Proteomes" id="UP000198672"/>
    </source>
</evidence>
<name>A0A1H3H5S4_ALLWA</name>
<protein>
    <submittedName>
        <fullName evidence="4">Chromosome partitioning ATPase, Mrp family, contains Fe-S cluster</fullName>
    </submittedName>
</protein>
<dbReference type="InterPro" id="IPR033756">
    <property type="entry name" value="YlxH/NBP35"/>
</dbReference>
<accession>A0A1H3H5S4</accession>
<dbReference type="AlphaFoldDB" id="A0A1H3H5S4"/>
<dbReference type="PANTHER" id="PTHR32309">
    <property type="entry name" value="TYROSINE-PROTEIN KINASE"/>
    <property type="match status" value="1"/>
</dbReference>
<proteinExistence type="predicted"/>
<dbReference type="SUPFAM" id="SSF52540">
    <property type="entry name" value="P-loop containing nucleoside triphosphate hydrolases"/>
    <property type="match status" value="1"/>
</dbReference>
<evidence type="ECO:0000256" key="3">
    <source>
        <dbReference type="SAM" id="MobiDB-lite"/>
    </source>
</evidence>
<feature type="region of interest" description="Disordered" evidence="3">
    <location>
        <begin position="1"/>
        <end position="47"/>
    </location>
</feature>
<organism evidence="4 5">
    <name type="scientific">Allochromatium warmingii</name>
    <name type="common">Chromatium warmingii</name>
    <dbReference type="NCBI Taxonomy" id="61595"/>
    <lineage>
        <taxon>Bacteria</taxon>
        <taxon>Pseudomonadati</taxon>
        <taxon>Pseudomonadota</taxon>
        <taxon>Gammaproteobacteria</taxon>
        <taxon>Chromatiales</taxon>
        <taxon>Chromatiaceae</taxon>
        <taxon>Allochromatium</taxon>
    </lineage>
</organism>
<dbReference type="Gene3D" id="3.40.50.300">
    <property type="entry name" value="P-loop containing nucleotide triphosphate hydrolases"/>
    <property type="match status" value="1"/>
</dbReference>
<evidence type="ECO:0000256" key="2">
    <source>
        <dbReference type="ARBA" id="ARBA00022840"/>
    </source>
</evidence>
<dbReference type="CDD" id="cd05387">
    <property type="entry name" value="BY-kinase"/>
    <property type="match status" value="1"/>
</dbReference>
<dbReference type="InterPro" id="IPR005702">
    <property type="entry name" value="Wzc-like_C"/>
</dbReference>
<evidence type="ECO:0000313" key="4">
    <source>
        <dbReference type="EMBL" id="SDY10777.1"/>
    </source>
</evidence>
<dbReference type="Proteomes" id="UP000198672">
    <property type="component" value="Unassembled WGS sequence"/>
</dbReference>
<dbReference type="PANTHER" id="PTHR32309:SF31">
    <property type="entry name" value="CAPSULAR EXOPOLYSACCHARIDE FAMILY"/>
    <property type="match status" value="1"/>
</dbReference>
<dbReference type="EMBL" id="FNOW01000030">
    <property type="protein sequence ID" value="SDY10777.1"/>
    <property type="molecule type" value="Genomic_DNA"/>
</dbReference>
<evidence type="ECO:0000256" key="1">
    <source>
        <dbReference type="ARBA" id="ARBA00022741"/>
    </source>
</evidence>
<sequence>MERLRKAMERARAERQLHQVQHVQPMQPASPRPITVTTASDYPASAPEPPLAGLPNPAHGSMLLLDDPLGLASVYSGVGEAYEQLGAQLVPLLHATALRTLAITSLNAGAGKTTTALNLAINLARDRQQAVCLVDADLPQRTLGQYFAPSDAPGLSECVLGQRALAPLILPSGLERLTIVPGGQAFADTADLFAAPGLAAALAALTAHALGGFILFDLPPLGTDAALTWLPHLDAVLLVVEAGQVSRAELRYAHELLGTQCLGMVLNKATMRTATRYADQRTRSNSAIDST</sequence>
<gene>
    <name evidence="4" type="ORF">SAMN05421644_1306</name>
</gene>
<keyword evidence="2" id="KW-0067">ATP-binding</keyword>
<reference evidence="5" key="1">
    <citation type="submission" date="2016-10" db="EMBL/GenBank/DDBJ databases">
        <authorList>
            <person name="Varghese N."/>
            <person name="Submissions S."/>
        </authorList>
    </citation>
    <scope>NUCLEOTIDE SEQUENCE [LARGE SCALE GENOMIC DNA]</scope>
    <source>
        <strain evidence="5">DSM 173</strain>
    </source>
</reference>
<dbReference type="InterPro" id="IPR050445">
    <property type="entry name" value="Bact_polysacc_biosynth/exp"/>
</dbReference>
<dbReference type="InterPro" id="IPR027417">
    <property type="entry name" value="P-loop_NTPase"/>
</dbReference>